<dbReference type="InterPro" id="IPR013249">
    <property type="entry name" value="RNA_pol_sigma70_r4_t2"/>
</dbReference>
<dbReference type="Gene3D" id="1.10.1740.10">
    <property type="match status" value="1"/>
</dbReference>
<dbReference type="InterPro" id="IPR039425">
    <property type="entry name" value="RNA_pol_sigma-70-like"/>
</dbReference>
<evidence type="ECO:0000256" key="2">
    <source>
        <dbReference type="ARBA" id="ARBA00023015"/>
    </source>
</evidence>
<dbReference type="PANTHER" id="PTHR43133:SF8">
    <property type="entry name" value="RNA POLYMERASE SIGMA FACTOR HI_1459-RELATED"/>
    <property type="match status" value="1"/>
</dbReference>
<reference evidence="8" key="1">
    <citation type="submission" date="2024-02" db="EMBL/GenBank/DDBJ databases">
        <title>Sediminibacterium planktonica sp. nov. and Sediminibacterium longus sp. nov., isolated from surface lake and river water.</title>
        <authorList>
            <person name="Watanabe K."/>
            <person name="Takemine S."/>
            <person name="Ishii Y."/>
            <person name="Ogata Y."/>
            <person name="Shindo C."/>
            <person name="Suda W."/>
        </authorList>
    </citation>
    <scope>NUCLEOTIDE SEQUENCE</scope>
    <source>
        <strain evidence="8">KACHI17</strain>
    </source>
</reference>
<feature type="domain" description="RNA polymerase sigma-70 region 2" evidence="6">
    <location>
        <begin position="2"/>
        <end position="52"/>
    </location>
</feature>
<dbReference type="AlphaFoldDB" id="A0AAT9GH98"/>
<evidence type="ECO:0000256" key="3">
    <source>
        <dbReference type="ARBA" id="ARBA00023082"/>
    </source>
</evidence>
<dbReference type="Gene3D" id="1.10.10.10">
    <property type="entry name" value="Winged helix-like DNA-binding domain superfamily/Winged helix DNA-binding domain"/>
    <property type="match status" value="1"/>
</dbReference>
<feature type="domain" description="RNA polymerase sigma factor 70 region 4 type 2" evidence="7">
    <location>
        <begin position="83"/>
        <end position="134"/>
    </location>
</feature>
<dbReference type="EMBL" id="AP029612">
    <property type="protein sequence ID" value="BFG69959.1"/>
    <property type="molecule type" value="Genomic_DNA"/>
</dbReference>
<evidence type="ECO:0000256" key="5">
    <source>
        <dbReference type="ARBA" id="ARBA00023163"/>
    </source>
</evidence>
<comment type="similarity">
    <text evidence="1">Belongs to the sigma-70 factor family. ECF subfamily.</text>
</comment>
<evidence type="ECO:0000256" key="1">
    <source>
        <dbReference type="ARBA" id="ARBA00010641"/>
    </source>
</evidence>
<organism evidence="8">
    <name type="scientific">Sediminibacterium sp. KACHI17</name>
    <dbReference type="NCBI Taxonomy" id="1751071"/>
    <lineage>
        <taxon>Bacteria</taxon>
        <taxon>Pseudomonadati</taxon>
        <taxon>Bacteroidota</taxon>
        <taxon>Chitinophagia</taxon>
        <taxon>Chitinophagales</taxon>
        <taxon>Chitinophagaceae</taxon>
        <taxon>Sediminibacterium</taxon>
    </lineage>
</organism>
<keyword evidence="4" id="KW-0238">DNA-binding</keyword>
<dbReference type="NCBIfam" id="TIGR02937">
    <property type="entry name" value="sigma70-ECF"/>
    <property type="match status" value="1"/>
</dbReference>
<dbReference type="PANTHER" id="PTHR43133">
    <property type="entry name" value="RNA POLYMERASE ECF-TYPE SIGMA FACTO"/>
    <property type="match status" value="1"/>
</dbReference>
<evidence type="ECO:0000256" key="4">
    <source>
        <dbReference type="ARBA" id="ARBA00023125"/>
    </source>
</evidence>
<name>A0AAT9GH98_9BACT</name>
<evidence type="ECO:0000259" key="6">
    <source>
        <dbReference type="Pfam" id="PF04542"/>
    </source>
</evidence>
<evidence type="ECO:0000313" key="8">
    <source>
        <dbReference type="EMBL" id="BFG69959.1"/>
    </source>
</evidence>
<dbReference type="Pfam" id="PF08281">
    <property type="entry name" value="Sigma70_r4_2"/>
    <property type="match status" value="1"/>
</dbReference>
<accession>A0AAT9GH98</accession>
<dbReference type="InterPro" id="IPR013324">
    <property type="entry name" value="RNA_pol_sigma_r3/r4-like"/>
</dbReference>
<gene>
    <name evidence="8" type="ORF">KACHI17_08400</name>
</gene>
<sequence>MKYLKNEEEAKDAVQQIFLKAITELAKYKVAYIKSWLYMVAKNHCLMKLRDKHVFVSADAHEELTSTETDKQSLLDKEHSLGLLEQALQELNEEQKTCVTLFYLQKMSYQEIVDQTGYTLLQVKSHIQNGKRNLRISVEKKMKQH</sequence>
<dbReference type="Pfam" id="PF04542">
    <property type="entry name" value="Sigma70_r2"/>
    <property type="match status" value="1"/>
</dbReference>
<dbReference type="GO" id="GO:0006352">
    <property type="term" value="P:DNA-templated transcription initiation"/>
    <property type="evidence" value="ECO:0007669"/>
    <property type="project" value="InterPro"/>
</dbReference>
<proteinExistence type="inferred from homology"/>
<dbReference type="InterPro" id="IPR036388">
    <property type="entry name" value="WH-like_DNA-bd_sf"/>
</dbReference>
<dbReference type="GO" id="GO:0003677">
    <property type="term" value="F:DNA binding"/>
    <property type="evidence" value="ECO:0007669"/>
    <property type="project" value="UniProtKB-KW"/>
</dbReference>
<dbReference type="GO" id="GO:0016987">
    <property type="term" value="F:sigma factor activity"/>
    <property type="evidence" value="ECO:0007669"/>
    <property type="project" value="UniProtKB-KW"/>
</dbReference>
<dbReference type="InterPro" id="IPR007627">
    <property type="entry name" value="RNA_pol_sigma70_r2"/>
</dbReference>
<dbReference type="SUPFAM" id="SSF88659">
    <property type="entry name" value="Sigma3 and sigma4 domains of RNA polymerase sigma factors"/>
    <property type="match status" value="1"/>
</dbReference>
<keyword evidence="5" id="KW-0804">Transcription</keyword>
<dbReference type="InterPro" id="IPR013325">
    <property type="entry name" value="RNA_pol_sigma_r2"/>
</dbReference>
<keyword evidence="2" id="KW-0805">Transcription regulation</keyword>
<dbReference type="SUPFAM" id="SSF88946">
    <property type="entry name" value="Sigma2 domain of RNA polymerase sigma factors"/>
    <property type="match status" value="1"/>
</dbReference>
<keyword evidence="3" id="KW-0731">Sigma factor</keyword>
<evidence type="ECO:0000259" key="7">
    <source>
        <dbReference type="Pfam" id="PF08281"/>
    </source>
</evidence>
<protein>
    <submittedName>
        <fullName evidence="8">Sigma-70 family RNA polymerase sigma factor</fullName>
    </submittedName>
</protein>
<dbReference type="InterPro" id="IPR014284">
    <property type="entry name" value="RNA_pol_sigma-70_dom"/>
</dbReference>